<evidence type="ECO:0000256" key="5">
    <source>
        <dbReference type="ARBA" id="ARBA00023136"/>
    </source>
</evidence>
<dbReference type="GO" id="GO:0140114">
    <property type="term" value="P:cellular detoxification of fluoride"/>
    <property type="evidence" value="ECO:0007669"/>
    <property type="project" value="UniProtKB-UniRule"/>
</dbReference>
<dbReference type="EMBL" id="SHLA01000001">
    <property type="protein sequence ID" value="RZU61709.1"/>
    <property type="molecule type" value="Genomic_DNA"/>
</dbReference>
<dbReference type="AlphaFoldDB" id="A0A4Q8ADT4"/>
<evidence type="ECO:0000256" key="3">
    <source>
        <dbReference type="ARBA" id="ARBA00022692"/>
    </source>
</evidence>
<gene>
    <name evidence="10" type="primary">fluC</name>
    <name evidence="10" type="synonym">crcB</name>
    <name evidence="11" type="ORF">EV380_1286</name>
</gene>
<proteinExistence type="inferred from homology"/>
<comment type="subcellular location">
    <subcellularLocation>
        <location evidence="1 10">Cell membrane</location>
        <topology evidence="1 10">Multi-pass membrane protein</topology>
    </subcellularLocation>
</comment>
<evidence type="ECO:0000256" key="2">
    <source>
        <dbReference type="ARBA" id="ARBA00022475"/>
    </source>
</evidence>
<feature type="transmembrane region" description="Helical" evidence="10">
    <location>
        <begin position="100"/>
        <end position="126"/>
    </location>
</feature>
<comment type="catalytic activity">
    <reaction evidence="8">
        <text>fluoride(in) = fluoride(out)</text>
        <dbReference type="Rhea" id="RHEA:76159"/>
        <dbReference type="ChEBI" id="CHEBI:17051"/>
    </reaction>
    <physiologicalReaction direction="left-to-right" evidence="8">
        <dbReference type="Rhea" id="RHEA:76160"/>
    </physiologicalReaction>
</comment>
<dbReference type="GO" id="GO:0062054">
    <property type="term" value="F:fluoride channel activity"/>
    <property type="evidence" value="ECO:0007669"/>
    <property type="project" value="UniProtKB-UniRule"/>
</dbReference>
<comment type="function">
    <text evidence="9 10">Fluoride-specific ion channel. Important for reducing fluoride concentration in the cell, thus reducing its toxicity.</text>
</comment>
<feature type="transmembrane region" description="Helical" evidence="10">
    <location>
        <begin position="69"/>
        <end position="88"/>
    </location>
</feature>
<dbReference type="PANTHER" id="PTHR28259:SF1">
    <property type="entry name" value="FLUORIDE EXPORT PROTEIN 1-RELATED"/>
    <property type="match status" value="1"/>
</dbReference>
<dbReference type="RefSeq" id="WP_130450124.1">
    <property type="nucleotide sequence ID" value="NZ_SHLA01000001.1"/>
</dbReference>
<dbReference type="GO" id="GO:0046872">
    <property type="term" value="F:metal ion binding"/>
    <property type="evidence" value="ECO:0007669"/>
    <property type="project" value="UniProtKB-KW"/>
</dbReference>
<keyword evidence="10" id="KW-0406">Ion transport</keyword>
<accession>A0A4Q8ADT4</accession>
<keyword evidence="3 10" id="KW-0812">Transmembrane</keyword>
<dbReference type="GO" id="GO:0005886">
    <property type="term" value="C:plasma membrane"/>
    <property type="evidence" value="ECO:0007669"/>
    <property type="project" value="UniProtKB-SubCell"/>
</dbReference>
<keyword evidence="10" id="KW-0479">Metal-binding</keyword>
<keyword evidence="2 10" id="KW-1003">Cell membrane</keyword>
<dbReference type="PANTHER" id="PTHR28259">
    <property type="entry name" value="FLUORIDE EXPORT PROTEIN 1-RELATED"/>
    <property type="match status" value="1"/>
</dbReference>
<name>A0A4Q8ADT4_9MICC</name>
<dbReference type="Pfam" id="PF02537">
    <property type="entry name" value="CRCB"/>
    <property type="match status" value="1"/>
</dbReference>
<evidence type="ECO:0000256" key="9">
    <source>
        <dbReference type="ARBA" id="ARBA00049940"/>
    </source>
</evidence>
<evidence type="ECO:0000256" key="6">
    <source>
        <dbReference type="ARBA" id="ARBA00023303"/>
    </source>
</evidence>
<protein>
    <recommendedName>
        <fullName evidence="10">Fluoride-specific ion channel FluC</fullName>
    </recommendedName>
</protein>
<dbReference type="OrthoDB" id="5148600at2"/>
<feature type="transmembrane region" description="Helical" evidence="10">
    <location>
        <begin position="36"/>
        <end position="57"/>
    </location>
</feature>
<keyword evidence="4 10" id="KW-1133">Transmembrane helix</keyword>
<feature type="binding site" evidence="10">
    <location>
        <position position="80"/>
    </location>
    <ligand>
        <name>Na(+)</name>
        <dbReference type="ChEBI" id="CHEBI:29101"/>
        <note>structural</note>
    </ligand>
</feature>
<dbReference type="Proteomes" id="UP000292685">
    <property type="component" value="Unassembled WGS sequence"/>
</dbReference>
<keyword evidence="10" id="KW-0915">Sodium</keyword>
<evidence type="ECO:0000256" key="10">
    <source>
        <dbReference type="HAMAP-Rule" id="MF_00454"/>
    </source>
</evidence>
<dbReference type="InterPro" id="IPR003691">
    <property type="entry name" value="FluC"/>
</dbReference>
<comment type="similarity">
    <text evidence="7 10">Belongs to the fluoride channel Fluc/FEX (TC 1.A.43) family.</text>
</comment>
<evidence type="ECO:0000256" key="7">
    <source>
        <dbReference type="ARBA" id="ARBA00035120"/>
    </source>
</evidence>
<keyword evidence="6 10" id="KW-0407">Ion channel</keyword>
<comment type="caution">
    <text evidence="11">The sequence shown here is derived from an EMBL/GenBank/DDBJ whole genome shotgun (WGS) entry which is preliminary data.</text>
</comment>
<reference evidence="11 12" key="1">
    <citation type="submission" date="2019-02" db="EMBL/GenBank/DDBJ databases">
        <title>Sequencing the genomes of 1000 actinobacteria strains.</title>
        <authorList>
            <person name="Klenk H.-P."/>
        </authorList>
    </citation>
    <scope>NUCLEOTIDE SEQUENCE [LARGE SCALE GENOMIC DNA]</scope>
    <source>
        <strain evidence="11 12">DSM 17364</strain>
    </source>
</reference>
<evidence type="ECO:0000256" key="8">
    <source>
        <dbReference type="ARBA" id="ARBA00035585"/>
    </source>
</evidence>
<organism evidence="11 12">
    <name type="scientific">Zhihengliuella halotolerans</name>
    <dbReference type="NCBI Taxonomy" id="370736"/>
    <lineage>
        <taxon>Bacteria</taxon>
        <taxon>Bacillati</taxon>
        <taxon>Actinomycetota</taxon>
        <taxon>Actinomycetes</taxon>
        <taxon>Micrococcales</taxon>
        <taxon>Micrococcaceae</taxon>
        <taxon>Zhihengliuella</taxon>
    </lineage>
</organism>
<evidence type="ECO:0000256" key="4">
    <source>
        <dbReference type="ARBA" id="ARBA00022989"/>
    </source>
</evidence>
<sequence length="128" mass="12906">MTALLLALAVGVAGAAGAVVRVWLDLALNRPQPTPVPLGTLCANVAGSLVLGAVMAATLTSGLRHDVQIVLAVGLCGGLSTYSSFGVATMREWLAGRYGWAGLNVAVNLVLGYAAAALGWLTFTLLSG</sequence>
<evidence type="ECO:0000313" key="12">
    <source>
        <dbReference type="Proteomes" id="UP000292685"/>
    </source>
</evidence>
<dbReference type="HAMAP" id="MF_00454">
    <property type="entry name" value="FluC"/>
    <property type="match status" value="1"/>
</dbReference>
<comment type="activity regulation">
    <text evidence="10">Na(+) is not transported, but it plays an essential structural role and its presence is essential for fluoride channel function.</text>
</comment>
<keyword evidence="12" id="KW-1185">Reference proteome</keyword>
<dbReference type="NCBIfam" id="TIGR00494">
    <property type="entry name" value="crcB"/>
    <property type="match status" value="1"/>
</dbReference>
<evidence type="ECO:0000256" key="1">
    <source>
        <dbReference type="ARBA" id="ARBA00004651"/>
    </source>
</evidence>
<keyword evidence="10" id="KW-0813">Transport</keyword>
<evidence type="ECO:0000313" key="11">
    <source>
        <dbReference type="EMBL" id="RZU61709.1"/>
    </source>
</evidence>
<keyword evidence="5 10" id="KW-0472">Membrane</keyword>
<feature type="binding site" evidence="10">
    <location>
        <position position="77"/>
    </location>
    <ligand>
        <name>Na(+)</name>
        <dbReference type="ChEBI" id="CHEBI:29101"/>
        <note>structural</note>
    </ligand>
</feature>